<dbReference type="InterPro" id="IPR007757">
    <property type="entry name" value="MT-A70-like"/>
</dbReference>
<dbReference type="PANTHER" id="PTHR12829">
    <property type="entry name" value="N6-ADENOSINE-METHYLTRANSFERASE"/>
    <property type="match status" value="1"/>
</dbReference>
<name>A0A146KZV9_LYGHE</name>
<evidence type="ECO:0000256" key="1">
    <source>
        <dbReference type="PROSITE-ProRule" id="PRU00489"/>
    </source>
</evidence>
<dbReference type="AlphaFoldDB" id="A0A146KZV9"/>
<protein>
    <submittedName>
        <fullName evidence="3">Methyltransferase-like protein 4</fullName>
    </submittedName>
</protein>
<dbReference type="PROSITE" id="PS51143">
    <property type="entry name" value="MT_A70"/>
    <property type="match status" value="1"/>
</dbReference>
<dbReference type="GO" id="GO:0008168">
    <property type="term" value="F:methyltransferase activity"/>
    <property type="evidence" value="ECO:0007669"/>
    <property type="project" value="UniProtKB-KW"/>
</dbReference>
<dbReference type="GO" id="GO:0005634">
    <property type="term" value="C:nucleus"/>
    <property type="evidence" value="ECO:0007669"/>
    <property type="project" value="TreeGrafter"/>
</dbReference>
<dbReference type="InterPro" id="IPR002052">
    <property type="entry name" value="DNA_methylase_N6_adenine_CS"/>
</dbReference>
<evidence type="ECO:0000313" key="3">
    <source>
        <dbReference type="EMBL" id="JAQ01884.1"/>
    </source>
</evidence>
<evidence type="ECO:0000256" key="2">
    <source>
        <dbReference type="SAM" id="MobiDB-lite"/>
    </source>
</evidence>
<gene>
    <name evidence="3" type="primary">Mettl4_0</name>
    <name evidence="3" type="ORF">g.62115</name>
</gene>
<dbReference type="InterPro" id="IPR029063">
    <property type="entry name" value="SAM-dependent_MTases_sf"/>
</dbReference>
<accession>A0A146KZV9</accession>
<dbReference type="SUPFAM" id="SSF53335">
    <property type="entry name" value="S-adenosyl-L-methionine-dependent methyltransferases"/>
    <property type="match status" value="1"/>
</dbReference>
<keyword evidence="3" id="KW-0808">Transferase</keyword>
<dbReference type="GO" id="GO:0032259">
    <property type="term" value="P:methylation"/>
    <property type="evidence" value="ECO:0007669"/>
    <property type="project" value="UniProtKB-KW"/>
</dbReference>
<reference evidence="3" key="1">
    <citation type="journal article" date="2016" name="Gigascience">
        <title>De novo construction of an expanded transcriptome assembly for the western tarnished plant bug, Lygus hesperus.</title>
        <authorList>
            <person name="Tassone E.E."/>
            <person name="Geib S.M."/>
            <person name="Hall B."/>
            <person name="Fabrick J.A."/>
            <person name="Brent C.S."/>
            <person name="Hull J.J."/>
        </authorList>
    </citation>
    <scope>NUCLEOTIDE SEQUENCE</scope>
</reference>
<sequence>MSIICRTDKGWVISHYDYTKKIYTNVLSHSGVIDLTCNKNLFQILTPLMRDQEARNFIKNLSEKEYVLSREVKMKKRPRSASFDHEINIIELALKDLIVEARKNGHLLHSPTEKDYLENNLLARSAADLYVTPHVVYDDCDSQSESSNRDSSFSGGNSSGDPQIAQIRGRSYVIPPNCSFVCSQVENIVKELDGQQFHFILIDPPWWNKSIRRKRAKLSNKGYSMLYNSEIEKIPISNFLKGSGLVGVWCTNAPSHIEAVTEQFFKSWGLKYVATWYWMKVTQGGEAIRPFGSQTEKRPYERIMFGCSGDRRYKNPPPDMCVVSVPSAIHSQKPPLVEVLQEYLPDQPACLELFARYLLPGWTSLGNQVIDLQHLSLYEPSLRTPIT</sequence>
<feature type="compositionally biased region" description="Low complexity" evidence="2">
    <location>
        <begin position="143"/>
        <end position="161"/>
    </location>
</feature>
<feature type="region of interest" description="Disordered" evidence="2">
    <location>
        <begin position="140"/>
        <end position="161"/>
    </location>
</feature>
<dbReference type="GO" id="GO:0003676">
    <property type="term" value="F:nucleic acid binding"/>
    <property type="evidence" value="ECO:0007669"/>
    <property type="project" value="InterPro"/>
</dbReference>
<comment type="similarity">
    <text evidence="1">Belongs to the MT-A70-like family.</text>
</comment>
<dbReference type="EMBL" id="GDHC01016745">
    <property type="protein sequence ID" value="JAQ01884.1"/>
    <property type="molecule type" value="Transcribed_RNA"/>
</dbReference>
<dbReference type="Pfam" id="PF05063">
    <property type="entry name" value="MT-A70"/>
    <property type="match status" value="1"/>
</dbReference>
<dbReference type="PROSITE" id="PS00092">
    <property type="entry name" value="N6_MTASE"/>
    <property type="match status" value="1"/>
</dbReference>
<keyword evidence="3" id="KW-0489">Methyltransferase</keyword>
<organism evidence="3">
    <name type="scientific">Lygus hesperus</name>
    <name type="common">Western plant bug</name>
    <dbReference type="NCBI Taxonomy" id="30085"/>
    <lineage>
        <taxon>Eukaryota</taxon>
        <taxon>Metazoa</taxon>
        <taxon>Ecdysozoa</taxon>
        <taxon>Arthropoda</taxon>
        <taxon>Hexapoda</taxon>
        <taxon>Insecta</taxon>
        <taxon>Pterygota</taxon>
        <taxon>Neoptera</taxon>
        <taxon>Paraneoptera</taxon>
        <taxon>Hemiptera</taxon>
        <taxon>Heteroptera</taxon>
        <taxon>Panheteroptera</taxon>
        <taxon>Cimicomorpha</taxon>
        <taxon>Miridae</taxon>
        <taxon>Mirini</taxon>
        <taxon>Lygus</taxon>
    </lineage>
</organism>
<proteinExistence type="inferred from homology"/>
<dbReference type="PANTHER" id="PTHR12829:SF4">
    <property type="entry name" value="N(6)-ADENINE-SPECIFIC METHYLTRANSFERASE METTL4"/>
    <property type="match status" value="1"/>
</dbReference>